<feature type="region of interest" description="Disordered" evidence="9">
    <location>
        <begin position="1"/>
        <end position="20"/>
    </location>
</feature>
<dbReference type="PANTHER" id="PTHR24020">
    <property type="entry name" value="COLLAGEN ALPHA"/>
    <property type="match status" value="1"/>
</dbReference>
<dbReference type="Gene3D" id="3.40.50.410">
    <property type="entry name" value="von Willebrand factor, type A domain"/>
    <property type="match status" value="1"/>
</dbReference>
<dbReference type="AlphaFoldDB" id="A0AAU9WQV6"/>
<dbReference type="InterPro" id="IPR050525">
    <property type="entry name" value="ECM_Assembly_Org"/>
</dbReference>
<feature type="binding site" evidence="8">
    <location>
        <position position="30"/>
    </location>
    <ligand>
        <name>Cu cation</name>
        <dbReference type="ChEBI" id="CHEBI:23378"/>
    </ligand>
</feature>
<dbReference type="PANTHER" id="PTHR24020:SF20">
    <property type="entry name" value="PH DOMAIN-CONTAINING PROTEIN"/>
    <property type="match status" value="1"/>
</dbReference>
<dbReference type="SUPFAM" id="SSF47072">
    <property type="entry name" value="Cysteine alpha-hairpin motif"/>
    <property type="match status" value="1"/>
</dbReference>
<dbReference type="EMBL" id="CALNXJ010000019">
    <property type="protein sequence ID" value="CAH3122426.1"/>
    <property type="molecule type" value="Genomic_DNA"/>
</dbReference>
<feature type="compositionally biased region" description="Basic residues" evidence="9">
    <location>
        <begin position="145"/>
        <end position="159"/>
    </location>
</feature>
<name>A0AAU9WQV6_9CNID</name>
<evidence type="ECO:0000313" key="11">
    <source>
        <dbReference type="EMBL" id="CAH3122426.1"/>
    </source>
</evidence>
<evidence type="ECO:0000256" key="5">
    <source>
        <dbReference type="ARBA" id="ARBA00023128"/>
    </source>
</evidence>
<evidence type="ECO:0000256" key="2">
    <source>
        <dbReference type="ARBA" id="ARBA00009241"/>
    </source>
</evidence>
<keyword evidence="7" id="KW-0143">Chaperone</keyword>
<comment type="similarity">
    <text evidence="2">Belongs to the COX17 family.</text>
</comment>
<evidence type="ECO:0000256" key="7">
    <source>
        <dbReference type="ARBA" id="ARBA00023186"/>
    </source>
</evidence>
<sequence length="548" mass="61906">MSGEAPITTGNTQFEEKPQEGEKKKLRPCCACPETKKARDACIVENGEENFNFLFHTQCLNGPLSSFLFVKARGTMQCHLFTVLLLSLTIFELGNGEESVSDVSTTKKDQEIDDLANLEDDDQPDDNAQDRWLAPELYDEIEKRSKGKNQNKNKNKNKNKTTPAPTGRPGEEGQEELPTKKNKGGSNKNNTNKNNPKNRPAKNLFSEKEIPFWFFPLGCYEDKGPLAWKKPKLRDIETLYFNSRGRIDWRLNNFRDPIMRCAQAAQAKGFLCFGVQFYGECWGSVTACETYNSYGKSMRCTGGAGVYWANFVYKGRCGSAYGCCPDRAMPALGKNYEGCPDCTTVVDIVFIVDSSGSIGRKNFNTMKDVLLKLVRHFSVSESYARVAIVQYATNARRIFSLHKSQRRGFLELQRSILGMHYTRGGTKTGKALDLAARMLRHSRRRVNRKIIKHYKEVVVLTDGVTNDDDKKRLKRRAPALKAISHVIACGVQGKGYDAMKQKQQRKELSEIASKESDVFYEPSFQKLKKLVSPIARLACPLNKNRKLV</sequence>
<dbReference type="SMART" id="SM00327">
    <property type="entry name" value="VWA"/>
    <property type="match status" value="1"/>
</dbReference>
<dbReference type="PRINTS" id="PR00453">
    <property type="entry name" value="VWFADOMAIN"/>
</dbReference>
<evidence type="ECO:0000313" key="12">
    <source>
        <dbReference type="Proteomes" id="UP001159428"/>
    </source>
</evidence>
<dbReference type="GO" id="GO:0005758">
    <property type="term" value="C:mitochondrial intermembrane space"/>
    <property type="evidence" value="ECO:0007669"/>
    <property type="project" value="UniProtKB-SubCell"/>
</dbReference>
<reference evidence="11 12" key="1">
    <citation type="submission" date="2022-05" db="EMBL/GenBank/DDBJ databases">
        <authorList>
            <consortium name="Genoscope - CEA"/>
            <person name="William W."/>
        </authorList>
    </citation>
    <scope>NUCLEOTIDE SEQUENCE [LARGE SCALE GENOMIC DNA]</scope>
</reference>
<dbReference type="Pfam" id="PF05051">
    <property type="entry name" value="COX17"/>
    <property type="match status" value="1"/>
</dbReference>
<dbReference type="SUPFAM" id="SSF53300">
    <property type="entry name" value="vWA-like"/>
    <property type="match status" value="1"/>
</dbReference>
<dbReference type="InterPro" id="IPR002035">
    <property type="entry name" value="VWF_A"/>
</dbReference>
<accession>A0AAU9WQV6</accession>
<proteinExistence type="inferred from homology"/>
<keyword evidence="12" id="KW-1185">Reference proteome</keyword>
<protein>
    <recommendedName>
        <fullName evidence="10">VWFA domain-containing protein</fullName>
    </recommendedName>
</protein>
<evidence type="ECO:0000256" key="6">
    <source>
        <dbReference type="ARBA" id="ARBA00023157"/>
    </source>
</evidence>
<dbReference type="InterPro" id="IPR036465">
    <property type="entry name" value="vWFA_dom_sf"/>
</dbReference>
<feature type="binding site" evidence="8">
    <location>
        <position position="29"/>
    </location>
    <ligand>
        <name>Cu cation</name>
        <dbReference type="ChEBI" id="CHEBI:23378"/>
    </ligand>
</feature>
<keyword evidence="3 8" id="KW-0479">Metal-binding</keyword>
<evidence type="ECO:0000256" key="1">
    <source>
        <dbReference type="ARBA" id="ARBA00004569"/>
    </source>
</evidence>
<dbReference type="CDD" id="cd01450">
    <property type="entry name" value="vWFA_subfamily_ECM"/>
    <property type="match status" value="1"/>
</dbReference>
<keyword evidence="5" id="KW-0496">Mitochondrion</keyword>
<dbReference type="InterPro" id="IPR009069">
    <property type="entry name" value="Cys_alpha_HP_mot_SF"/>
</dbReference>
<dbReference type="GO" id="GO:0005507">
    <property type="term" value="F:copper ion binding"/>
    <property type="evidence" value="ECO:0007669"/>
    <property type="project" value="InterPro"/>
</dbReference>
<evidence type="ECO:0000256" key="3">
    <source>
        <dbReference type="ARBA" id="ARBA00022723"/>
    </source>
</evidence>
<feature type="domain" description="VWFA" evidence="10">
    <location>
        <begin position="347"/>
        <end position="534"/>
    </location>
</feature>
<keyword evidence="4 8" id="KW-0186">Copper</keyword>
<feature type="region of interest" description="Disordered" evidence="9">
    <location>
        <begin position="141"/>
        <end position="202"/>
    </location>
</feature>
<comment type="caution">
    <text evidence="11">The sequence shown here is derived from an EMBL/GenBank/DDBJ whole genome shotgun (WGS) entry which is preliminary data.</text>
</comment>
<keyword evidence="6" id="KW-1015">Disulfide bond</keyword>
<evidence type="ECO:0000259" key="10">
    <source>
        <dbReference type="PROSITE" id="PS50234"/>
    </source>
</evidence>
<feature type="compositionally biased region" description="Low complexity" evidence="9">
    <location>
        <begin position="184"/>
        <end position="202"/>
    </location>
</feature>
<dbReference type="Gene3D" id="1.10.287.1130">
    <property type="entry name" value="CytochromE C oxidase copper chaperone"/>
    <property type="match status" value="1"/>
</dbReference>
<dbReference type="InterPro" id="IPR007745">
    <property type="entry name" value="Cyt_c_oxidase_Cu-chaperone"/>
</dbReference>
<organism evidence="11 12">
    <name type="scientific">Pocillopora meandrina</name>
    <dbReference type="NCBI Taxonomy" id="46732"/>
    <lineage>
        <taxon>Eukaryota</taxon>
        <taxon>Metazoa</taxon>
        <taxon>Cnidaria</taxon>
        <taxon>Anthozoa</taxon>
        <taxon>Hexacorallia</taxon>
        <taxon>Scleractinia</taxon>
        <taxon>Astrocoeniina</taxon>
        <taxon>Pocilloporidae</taxon>
        <taxon>Pocillopora</taxon>
    </lineage>
</organism>
<comment type="subcellular location">
    <subcellularLocation>
        <location evidence="1">Mitochondrion intermembrane space</location>
    </subcellularLocation>
</comment>
<gene>
    <name evidence="11" type="ORF">PMEA_00009623</name>
</gene>
<evidence type="ECO:0000256" key="9">
    <source>
        <dbReference type="SAM" id="MobiDB-lite"/>
    </source>
</evidence>
<evidence type="ECO:0000256" key="8">
    <source>
        <dbReference type="PIRSR" id="PIRSR607745-1"/>
    </source>
</evidence>
<dbReference type="Proteomes" id="UP001159428">
    <property type="component" value="Unassembled WGS sequence"/>
</dbReference>
<dbReference type="Pfam" id="PF00092">
    <property type="entry name" value="VWA"/>
    <property type="match status" value="1"/>
</dbReference>
<dbReference type="GO" id="GO:0016531">
    <property type="term" value="F:copper chaperone activity"/>
    <property type="evidence" value="ECO:0007669"/>
    <property type="project" value="InterPro"/>
</dbReference>
<dbReference type="PROSITE" id="PS50234">
    <property type="entry name" value="VWFA"/>
    <property type="match status" value="1"/>
</dbReference>
<evidence type="ECO:0000256" key="4">
    <source>
        <dbReference type="ARBA" id="ARBA00023008"/>
    </source>
</evidence>